<gene>
    <name evidence="1" type="ORF">ACTOB_005968</name>
</gene>
<sequence>MSRSLVDADDVRTVVSAAVEALRGVAGRDWRIPAGDLSWSCWETVEHVADDLFAYAGQLAADQPPADRYVPWGVKRTRPDAPALTVYVNPADGTAGLLDVLAASGGLLAATVQVSPPQRRGFHPFGLADATGFAAMGVVEVLVHLSDLAATLEFRWSPDPDVCGRVLRRLFPDAPAGHDPWSTLLWCTGRVELPGHPRQTGWRWHAA</sequence>
<name>A0ABY8WBX4_9ACTN</name>
<reference evidence="1 2" key="1">
    <citation type="submission" date="2023-06" db="EMBL/GenBank/DDBJ databases">
        <authorList>
            <person name="Yushchuk O."/>
            <person name="Binda E."/>
            <person name="Ruckert-Reed C."/>
            <person name="Fedorenko V."/>
            <person name="Kalinowski J."/>
            <person name="Marinelli F."/>
        </authorList>
    </citation>
    <scope>NUCLEOTIDE SEQUENCE [LARGE SCALE GENOMIC DNA]</scope>
    <source>
        <strain evidence="1 2">NRRL 3884</strain>
    </source>
</reference>
<dbReference type="RefSeq" id="WP_284915176.1">
    <property type="nucleotide sequence ID" value="NZ_CP126980.1"/>
</dbReference>
<dbReference type="SUPFAM" id="SSF109854">
    <property type="entry name" value="DinB/YfiT-like putative metalloenzymes"/>
    <property type="match status" value="1"/>
</dbReference>
<protein>
    <recommendedName>
        <fullName evidence="3">Mycothiol-dependent maleylpyruvate isomerase metal-binding domain-containing protein</fullName>
    </recommendedName>
</protein>
<accession>A0ABY8WBX4</accession>
<evidence type="ECO:0008006" key="3">
    <source>
        <dbReference type="Google" id="ProtNLM"/>
    </source>
</evidence>
<evidence type="ECO:0000313" key="1">
    <source>
        <dbReference type="EMBL" id="WIM93973.1"/>
    </source>
</evidence>
<organism evidence="1 2">
    <name type="scientific">Actinoplanes oblitus</name>
    <dbReference type="NCBI Taxonomy" id="3040509"/>
    <lineage>
        <taxon>Bacteria</taxon>
        <taxon>Bacillati</taxon>
        <taxon>Actinomycetota</taxon>
        <taxon>Actinomycetes</taxon>
        <taxon>Micromonosporales</taxon>
        <taxon>Micromonosporaceae</taxon>
        <taxon>Actinoplanes</taxon>
    </lineage>
</organism>
<dbReference type="EMBL" id="CP126980">
    <property type="protein sequence ID" value="WIM93973.1"/>
    <property type="molecule type" value="Genomic_DNA"/>
</dbReference>
<evidence type="ECO:0000313" key="2">
    <source>
        <dbReference type="Proteomes" id="UP001240150"/>
    </source>
</evidence>
<dbReference type="Proteomes" id="UP001240150">
    <property type="component" value="Chromosome"/>
</dbReference>
<dbReference type="InterPro" id="IPR034660">
    <property type="entry name" value="DinB/YfiT-like"/>
</dbReference>
<keyword evidence="2" id="KW-1185">Reference proteome</keyword>
<proteinExistence type="predicted"/>